<name>A0ABT9TTP6_PAENI</name>
<dbReference type="RefSeq" id="WP_018779902.1">
    <property type="nucleotide sequence ID" value="NZ_BDDW01000021.1"/>
</dbReference>
<feature type="transmembrane region" description="Helical" evidence="1">
    <location>
        <begin position="6"/>
        <end position="29"/>
    </location>
</feature>
<keyword evidence="3" id="KW-1185">Reference proteome</keyword>
<evidence type="ECO:0000313" key="2">
    <source>
        <dbReference type="EMBL" id="MDQ0104609.1"/>
    </source>
</evidence>
<dbReference type="GeneID" id="84017005"/>
<proteinExistence type="predicted"/>
<comment type="caution">
    <text evidence="2">The sequence shown here is derived from an EMBL/GenBank/DDBJ whole genome shotgun (WGS) entry which is preliminary data.</text>
</comment>
<sequence length="50" mass="5299">MGGIAAWHLIIAAVVILVLIVVGVLIYIAKRGIPKGIARRAARGNAKRTH</sequence>
<evidence type="ECO:0000313" key="3">
    <source>
        <dbReference type="Proteomes" id="UP001244563"/>
    </source>
</evidence>
<keyword evidence="1" id="KW-0812">Transmembrane</keyword>
<evidence type="ECO:0000256" key="1">
    <source>
        <dbReference type="SAM" id="Phobius"/>
    </source>
</evidence>
<keyword evidence="1" id="KW-1133">Transmembrane helix</keyword>
<keyword evidence="1" id="KW-0472">Membrane</keyword>
<gene>
    <name evidence="2" type="ORF">J2T10_004284</name>
</gene>
<reference evidence="2 3" key="1">
    <citation type="submission" date="2023-07" db="EMBL/GenBank/DDBJ databases">
        <title>Sorghum-associated microbial communities from plants grown in Nebraska, USA.</title>
        <authorList>
            <person name="Schachtman D."/>
        </authorList>
    </citation>
    <scope>NUCLEOTIDE SEQUENCE [LARGE SCALE GENOMIC DNA]</scope>
    <source>
        <strain evidence="2 3">CC523</strain>
    </source>
</reference>
<organism evidence="2 3">
    <name type="scientific">Paenarthrobacter nicotinovorans</name>
    <name type="common">Arthrobacter nicotinovorans</name>
    <dbReference type="NCBI Taxonomy" id="29320"/>
    <lineage>
        <taxon>Bacteria</taxon>
        <taxon>Bacillati</taxon>
        <taxon>Actinomycetota</taxon>
        <taxon>Actinomycetes</taxon>
        <taxon>Micrococcales</taxon>
        <taxon>Micrococcaceae</taxon>
        <taxon>Paenarthrobacter</taxon>
    </lineage>
</organism>
<accession>A0ABT9TTP6</accession>
<dbReference type="EMBL" id="JAUSSW010000019">
    <property type="protein sequence ID" value="MDQ0104609.1"/>
    <property type="molecule type" value="Genomic_DNA"/>
</dbReference>
<dbReference type="Proteomes" id="UP001244563">
    <property type="component" value="Unassembled WGS sequence"/>
</dbReference>
<protein>
    <submittedName>
        <fullName evidence="2">Heme exporter protein D</fullName>
    </submittedName>
</protein>